<reference evidence="1 2" key="1">
    <citation type="journal article" date="2018" name="Nat. Genet.">
        <title>The Rosa genome provides new insights in the design of modern roses.</title>
        <authorList>
            <person name="Bendahmane M."/>
        </authorList>
    </citation>
    <scope>NUCLEOTIDE SEQUENCE [LARGE SCALE GENOMIC DNA]</scope>
    <source>
        <strain evidence="2">cv. Old Blush</strain>
    </source>
</reference>
<evidence type="ECO:0000313" key="1">
    <source>
        <dbReference type="EMBL" id="PRQ28435.1"/>
    </source>
</evidence>
<organism evidence="1 2">
    <name type="scientific">Rosa chinensis</name>
    <name type="common">China rose</name>
    <dbReference type="NCBI Taxonomy" id="74649"/>
    <lineage>
        <taxon>Eukaryota</taxon>
        <taxon>Viridiplantae</taxon>
        <taxon>Streptophyta</taxon>
        <taxon>Embryophyta</taxon>
        <taxon>Tracheophyta</taxon>
        <taxon>Spermatophyta</taxon>
        <taxon>Magnoliopsida</taxon>
        <taxon>eudicotyledons</taxon>
        <taxon>Gunneridae</taxon>
        <taxon>Pentapetalae</taxon>
        <taxon>rosids</taxon>
        <taxon>fabids</taxon>
        <taxon>Rosales</taxon>
        <taxon>Rosaceae</taxon>
        <taxon>Rosoideae</taxon>
        <taxon>Rosoideae incertae sedis</taxon>
        <taxon>Rosa</taxon>
    </lineage>
</organism>
<proteinExistence type="predicted"/>
<gene>
    <name evidence="1" type="ORF">RchiOBHm_Chr5g0003021</name>
</gene>
<comment type="caution">
    <text evidence="1">The sequence shown here is derived from an EMBL/GenBank/DDBJ whole genome shotgun (WGS) entry which is preliminary data.</text>
</comment>
<dbReference type="Proteomes" id="UP000238479">
    <property type="component" value="Chromosome 5"/>
</dbReference>
<sequence>MQVRTAACSCCLSLHCSFLFLLTHREATYFCQNEVKILEFIMFNRKMLEYLVVVTSLTWLNLEFFRCLHYSS</sequence>
<keyword evidence="2" id="KW-1185">Reference proteome</keyword>
<protein>
    <submittedName>
        <fullName evidence="1">Uncharacterized protein</fullName>
    </submittedName>
</protein>
<accession>A0A2P6Q2M3</accession>
<dbReference type="Gramene" id="PRQ28435">
    <property type="protein sequence ID" value="PRQ28435"/>
    <property type="gene ID" value="RchiOBHm_Chr5g0003021"/>
</dbReference>
<dbReference type="EMBL" id="PDCK01000043">
    <property type="protein sequence ID" value="PRQ28435.1"/>
    <property type="molecule type" value="Genomic_DNA"/>
</dbReference>
<dbReference type="AlphaFoldDB" id="A0A2P6Q2M3"/>
<name>A0A2P6Q2M3_ROSCH</name>
<evidence type="ECO:0000313" key="2">
    <source>
        <dbReference type="Proteomes" id="UP000238479"/>
    </source>
</evidence>